<keyword evidence="2" id="KW-1185">Reference proteome</keyword>
<evidence type="ECO:0000313" key="2">
    <source>
        <dbReference type="Proteomes" id="UP001590950"/>
    </source>
</evidence>
<accession>A0ABR4ASB1</accession>
<dbReference type="Proteomes" id="UP001590950">
    <property type="component" value="Unassembled WGS sequence"/>
</dbReference>
<proteinExistence type="predicted"/>
<evidence type="ECO:0000313" key="1">
    <source>
        <dbReference type="EMBL" id="KAL2048583.1"/>
    </source>
</evidence>
<dbReference type="EMBL" id="JBEFKJ010000001">
    <property type="protein sequence ID" value="KAL2048583.1"/>
    <property type="molecule type" value="Genomic_DNA"/>
</dbReference>
<sequence length="382" mass="43203">MLTLRLFTPPILRSAGTLFSFSQSRCLQTSRGSQRRGPARRLRPPKISLFEELFPEETWKNGDSDRPVEQKAHDVPRLPLPEIEDFFEEFQDDLDRSRAQPHKVTNKAAADAFRQQKLAVLVLQIGSKSLVESDFRRIAPKGKHIEHWTGPGEILKVIPARNPQTLEPAGFYYILFPNPAHARSYQNHVLRLHRMSTTYTPTSVESPLPLQPGVVIEGEDAYTLLQDYALLPPSQLMQIKLLYPSSGPNMKRLLQSRGYSQLVEGTDKTARSVLFWVDGQQLTTPVIKNTMAADGRERGLAWDLLIEKLDTSSPAKDEIEEAGVVDGDGSSELKIQRSAPPRWLLSFAGENEARSFVRAWHRRPFPMARGDGPRFANAEFVW</sequence>
<comment type="caution">
    <text evidence="1">The sequence shown here is derived from an EMBL/GenBank/DDBJ whole genome shotgun (WGS) entry which is preliminary data.</text>
</comment>
<organism evidence="1 2">
    <name type="scientific">Stereocaulon virgatum</name>
    <dbReference type="NCBI Taxonomy" id="373712"/>
    <lineage>
        <taxon>Eukaryota</taxon>
        <taxon>Fungi</taxon>
        <taxon>Dikarya</taxon>
        <taxon>Ascomycota</taxon>
        <taxon>Pezizomycotina</taxon>
        <taxon>Lecanoromycetes</taxon>
        <taxon>OSLEUM clade</taxon>
        <taxon>Lecanoromycetidae</taxon>
        <taxon>Lecanorales</taxon>
        <taxon>Lecanorineae</taxon>
        <taxon>Stereocaulaceae</taxon>
        <taxon>Stereocaulon</taxon>
    </lineage>
</organism>
<gene>
    <name evidence="1" type="ORF">N7G274_000495</name>
</gene>
<name>A0ABR4ASB1_9LECA</name>
<reference evidence="1 2" key="1">
    <citation type="submission" date="2024-09" db="EMBL/GenBank/DDBJ databases">
        <title>Rethinking Asexuality: The Enigmatic Case of Functional Sexual Genes in Lepraria (Stereocaulaceae).</title>
        <authorList>
            <person name="Doellman M."/>
            <person name="Sun Y."/>
            <person name="Barcenas-Pena A."/>
            <person name="Lumbsch H.T."/>
            <person name="Grewe F."/>
        </authorList>
    </citation>
    <scope>NUCLEOTIDE SEQUENCE [LARGE SCALE GENOMIC DNA]</scope>
    <source>
        <strain evidence="1 2">Mercado 3170</strain>
    </source>
</reference>
<protein>
    <submittedName>
        <fullName evidence="1">Uncharacterized protein</fullName>
    </submittedName>
</protein>